<dbReference type="Gene3D" id="1.10.260.40">
    <property type="entry name" value="lambda repressor-like DNA-binding domains"/>
    <property type="match status" value="1"/>
</dbReference>
<dbReference type="EMBL" id="QHJG01000031">
    <property type="protein sequence ID" value="PWY54613.1"/>
    <property type="molecule type" value="Genomic_DNA"/>
</dbReference>
<evidence type="ECO:0008006" key="6">
    <source>
        <dbReference type="Google" id="ProtNLM"/>
    </source>
</evidence>
<dbReference type="EMBL" id="RZGX01000016">
    <property type="protein sequence ID" value="RUR21504.1"/>
    <property type="molecule type" value="Genomic_DNA"/>
</dbReference>
<evidence type="ECO:0000313" key="3">
    <source>
        <dbReference type="EMBL" id="RUR21504.1"/>
    </source>
</evidence>
<dbReference type="OrthoDB" id="516884at2"/>
<dbReference type="Proteomes" id="UP000287374">
    <property type="component" value="Unassembled WGS sequence"/>
</dbReference>
<dbReference type="AlphaFoldDB" id="A0A317TYA8"/>
<reference evidence="1 4" key="1">
    <citation type="submission" date="2018-05" db="EMBL/GenBank/DDBJ databases">
        <title>Legionella qingyii sp.nov., whole genome shotgun sequence.</title>
        <authorList>
            <person name="Wu H."/>
            <person name="Zhu Q."/>
            <person name="Hu C."/>
        </authorList>
    </citation>
    <scope>NUCLEOTIDE SEQUENCE [LARGE SCALE GENOMIC DNA]</scope>
    <source>
        <strain evidence="1 4">HEB18</strain>
    </source>
</reference>
<reference evidence="3 5" key="2">
    <citation type="submission" date="2018-12" db="EMBL/GenBank/DDBJ databases">
        <title>Legionella sp,whole genome shotgun sequence.</title>
        <authorList>
            <person name="Wu H."/>
        </authorList>
    </citation>
    <scope>NUCLEOTIDE SEQUENCE [LARGE SCALE GENOMIC DNA]</scope>
    <source>
        <strain evidence="3">Km489</strain>
        <strain evidence="5">km489</strain>
    </source>
</reference>
<proteinExistence type="predicted"/>
<evidence type="ECO:0000313" key="1">
    <source>
        <dbReference type="EMBL" id="PWY54613.1"/>
    </source>
</evidence>
<evidence type="ECO:0000313" key="2">
    <source>
        <dbReference type="EMBL" id="PWY55487.1"/>
    </source>
</evidence>
<comment type="caution">
    <text evidence="1">The sequence shown here is derived from an EMBL/GenBank/DDBJ whole genome shotgun (WGS) entry which is preliminary data.</text>
</comment>
<gene>
    <name evidence="2" type="ORF">DGG96_11180</name>
    <name evidence="1" type="ORF">DGG96_16550</name>
    <name evidence="3" type="ORF">ELY20_12445</name>
</gene>
<organism evidence="1 4">
    <name type="scientific">Legionella qingyii</name>
    <dbReference type="NCBI Taxonomy" id="2184757"/>
    <lineage>
        <taxon>Bacteria</taxon>
        <taxon>Pseudomonadati</taxon>
        <taxon>Pseudomonadota</taxon>
        <taxon>Gammaproteobacteria</taxon>
        <taxon>Legionellales</taxon>
        <taxon>Legionellaceae</taxon>
        <taxon>Legionella</taxon>
    </lineage>
</organism>
<evidence type="ECO:0000313" key="5">
    <source>
        <dbReference type="Proteomes" id="UP000287374"/>
    </source>
</evidence>
<protein>
    <recommendedName>
        <fullName evidence="6">Transcriptional regulator</fullName>
    </recommendedName>
</protein>
<dbReference type="Proteomes" id="UP000247152">
    <property type="component" value="Unassembled WGS sequence"/>
</dbReference>
<name>A0A317TYA8_9GAMM</name>
<dbReference type="EMBL" id="QHJG01000017">
    <property type="protein sequence ID" value="PWY55487.1"/>
    <property type="molecule type" value="Genomic_DNA"/>
</dbReference>
<sequence length="98" mass="11277">MSNKPLSTFEREMQDPAFKKQFEEEYKEFLLSEIIRELMETSKKSVRKLANESGLSTTAIQNLRSGVQEDMKLTNFLNVSHACGYNIVLEKNGKKICL</sequence>
<dbReference type="RefSeq" id="WP_110142743.1">
    <property type="nucleotide sequence ID" value="NZ_QHJG01000017.1"/>
</dbReference>
<evidence type="ECO:0000313" key="4">
    <source>
        <dbReference type="Proteomes" id="UP000247152"/>
    </source>
</evidence>
<dbReference type="InterPro" id="IPR010982">
    <property type="entry name" value="Lambda_DNA-bd_dom_sf"/>
</dbReference>
<dbReference type="GO" id="GO:0003677">
    <property type="term" value="F:DNA binding"/>
    <property type="evidence" value="ECO:0007669"/>
    <property type="project" value="InterPro"/>
</dbReference>
<dbReference type="SUPFAM" id="SSF47413">
    <property type="entry name" value="lambda repressor-like DNA-binding domains"/>
    <property type="match status" value="1"/>
</dbReference>
<keyword evidence="5" id="KW-1185">Reference proteome</keyword>
<accession>A0A317TYA8</accession>